<evidence type="ECO:0000313" key="3">
    <source>
        <dbReference type="Proteomes" id="UP001497472"/>
    </source>
</evidence>
<keyword evidence="1" id="KW-0812">Transmembrane</keyword>
<feature type="transmembrane region" description="Helical" evidence="1">
    <location>
        <begin position="51"/>
        <end position="76"/>
    </location>
</feature>
<dbReference type="AlphaFoldDB" id="A0AAV1J3G1"/>
<keyword evidence="3" id="KW-1185">Reference proteome</keyword>
<evidence type="ECO:0000256" key="1">
    <source>
        <dbReference type="SAM" id="Phobius"/>
    </source>
</evidence>
<sequence>MGPGTSFSCPFLPALEELLSAADTADGDVRSVPPLPVLLNKRGMRLKIFDIIRVISGDALVTFVVFVVVEICFIPVTMKSVVSRFLTDIVDLIFTCVASVVYEDELNYILDEVC</sequence>
<evidence type="ECO:0000313" key="2">
    <source>
        <dbReference type="EMBL" id="CAK1543914.1"/>
    </source>
</evidence>
<organism evidence="2 3">
    <name type="scientific">Leptosia nina</name>
    <dbReference type="NCBI Taxonomy" id="320188"/>
    <lineage>
        <taxon>Eukaryota</taxon>
        <taxon>Metazoa</taxon>
        <taxon>Ecdysozoa</taxon>
        <taxon>Arthropoda</taxon>
        <taxon>Hexapoda</taxon>
        <taxon>Insecta</taxon>
        <taxon>Pterygota</taxon>
        <taxon>Neoptera</taxon>
        <taxon>Endopterygota</taxon>
        <taxon>Lepidoptera</taxon>
        <taxon>Glossata</taxon>
        <taxon>Ditrysia</taxon>
        <taxon>Papilionoidea</taxon>
        <taxon>Pieridae</taxon>
        <taxon>Pierinae</taxon>
        <taxon>Leptosia</taxon>
    </lineage>
</organism>
<keyword evidence="1" id="KW-0472">Membrane</keyword>
<proteinExistence type="predicted"/>
<reference evidence="2 3" key="1">
    <citation type="submission" date="2023-11" db="EMBL/GenBank/DDBJ databases">
        <authorList>
            <person name="Okamura Y."/>
        </authorList>
    </citation>
    <scope>NUCLEOTIDE SEQUENCE [LARGE SCALE GENOMIC DNA]</scope>
</reference>
<protein>
    <submittedName>
        <fullName evidence="2">Uncharacterized protein</fullName>
    </submittedName>
</protein>
<comment type="caution">
    <text evidence="2">The sequence shown here is derived from an EMBL/GenBank/DDBJ whole genome shotgun (WGS) entry which is preliminary data.</text>
</comment>
<accession>A0AAV1J3G1</accession>
<gene>
    <name evidence="2" type="ORF">LNINA_LOCUS3702</name>
</gene>
<dbReference type="EMBL" id="CAVLEF010000005">
    <property type="protein sequence ID" value="CAK1543914.1"/>
    <property type="molecule type" value="Genomic_DNA"/>
</dbReference>
<name>A0AAV1J3G1_9NEOP</name>
<keyword evidence="1" id="KW-1133">Transmembrane helix</keyword>
<dbReference type="Proteomes" id="UP001497472">
    <property type="component" value="Unassembled WGS sequence"/>
</dbReference>